<reference evidence="3" key="1">
    <citation type="journal article" date="2021" name="Int. J. Syst. Evol. Microbiol.">
        <title>Bradyrhizobium septentrionale sp. nov. (sv. septentrionale) and Bradyrhizobium quebecense sp. nov. (sv. septentrionale) associated with legumes native to Canada possess rearranged symbiosis genes and numerous insertion sequences.</title>
        <authorList>
            <person name="Bromfield E.S.P."/>
            <person name="Cloutier S."/>
        </authorList>
    </citation>
    <scope>NUCLEOTIDE SEQUENCE</scope>
    <source>
        <strain evidence="3">12S5</strain>
    </source>
</reference>
<evidence type="ECO:0000313" key="4">
    <source>
        <dbReference type="Proteomes" id="UP000692816"/>
    </source>
</evidence>
<dbReference type="EMBL" id="JAGEPA010000001">
    <property type="protein sequence ID" value="MBO1432516.1"/>
    <property type="molecule type" value="Genomic_DNA"/>
</dbReference>
<organism evidence="3 4">
    <name type="scientific">Bradyrhizobium quebecense</name>
    <dbReference type="NCBI Taxonomy" id="2748629"/>
    <lineage>
        <taxon>Bacteria</taxon>
        <taxon>Pseudomonadati</taxon>
        <taxon>Pseudomonadota</taxon>
        <taxon>Alphaproteobacteria</taxon>
        <taxon>Hyphomicrobiales</taxon>
        <taxon>Nitrobacteraceae</taxon>
        <taxon>Bradyrhizobium</taxon>
    </lineage>
</organism>
<proteinExistence type="inferred from homology"/>
<evidence type="ECO:0000259" key="2">
    <source>
        <dbReference type="Pfam" id="PF04809"/>
    </source>
</evidence>
<keyword evidence="4" id="KW-1185">Reference proteome</keyword>
<accession>A0ABS3MM96</accession>
<comment type="similarity">
    <text evidence="1">Belongs to the HupH/HyaF family.</text>
</comment>
<dbReference type="InterPro" id="IPR038527">
    <property type="entry name" value="HupH_C_sf"/>
</dbReference>
<protein>
    <submittedName>
        <fullName evidence="3">Hydrogenase expression/formation protein</fullName>
    </submittedName>
</protein>
<sequence>MLSSAAAAAGGQTSGAGTELYRLAKLDDLERKLIAEVLGEGEVAGVVALPDGSLAQIGETVHAGIWRLRIGMEPAHEYIQVGAIPQIVQRAATDLTSTDLVIGPAPDGAMNVLPVLAEIRGRARAWLSGMHAHVINLTLLPMSAVELAFQRRSVGNGPVRLIFCGYGACRVQATRIRNVWSVQYFNFMDNIILDTLEVGGVPIVVLAADEDLEHSAERLQEIIEAYFT</sequence>
<name>A0ABS3MM96_9BRAD</name>
<evidence type="ECO:0000256" key="1">
    <source>
        <dbReference type="ARBA" id="ARBA00010832"/>
    </source>
</evidence>
<evidence type="ECO:0000313" key="3">
    <source>
        <dbReference type="EMBL" id="MBO1432516.1"/>
    </source>
</evidence>
<dbReference type="Gene3D" id="3.30.1370.140">
    <property type="entry name" value="HupH hydrogenase expression protein, C-terminal domain"/>
    <property type="match status" value="2"/>
</dbReference>
<dbReference type="Pfam" id="PF04809">
    <property type="entry name" value="HupH_C"/>
    <property type="match status" value="1"/>
</dbReference>
<dbReference type="Proteomes" id="UP000692816">
    <property type="component" value="Unassembled WGS sequence"/>
</dbReference>
<feature type="domain" description="HupH hydrogenase expression protein C-terminal" evidence="2">
    <location>
        <begin position="110"/>
        <end position="225"/>
    </location>
</feature>
<dbReference type="InterPro" id="IPR006894">
    <property type="entry name" value="HupH_Hydgase_express_prot_C"/>
</dbReference>
<comment type="caution">
    <text evidence="3">The sequence shown here is derived from an EMBL/GenBank/DDBJ whole genome shotgun (WGS) entry which is preliminary data.</text>
</comment>
<gene>
    <name evidence="3" type="ORF">J4P68_24235</name>
</gene>